<organism evidence="1 2">
    <name type="scientific">Dipteronia dyeriana</name>
    <dbReference type="NCBI Taxonomy" id="168575"/>
    <lineage>
        <taxon>Eukaryota</taxon>
        <taxon>Viridiplantae</taxon>
        <taxon>Streptophyta</taxon>
        <taxon>Embryophyta</taxon>
        <taxon>Tracheophyta</taxon>
        <taxon>Spermatophyta</taxon>
        <taxon>Magnoliopsida</taxon>
        <taxon>eudicotyledons</taxon>
        <taxon>Gunneridae</taxon>
        <taxon>Pentapetalae</taxon>
        <taxon>rosids</taxon>
        <taxon>malvids</taxon>
        <taxon>Sapindales</taxon>
        <taxon>Sapindaceae</taxon>
        <taxon>Hippocastanoideae</taxon>
        <taxon>Acereae</taxon>
        <taxon>Dipteronia</taxon>
    </lineage>
</organism>
<dbReference type="PANTHER" id="PTHR34970">
    <property type="entry name" value="ABC TRANSPORTER A FAMILY PROTEIN"/>
    <property type="match status" value="1"/>
</dbReference>
<gene>
    <name evidence="1" type="ORF">Ddye_018759</name>
</gene>
<dbReference type="AlphaFoldDB" id="A0AAD9X259"/>
<protein>
    <submittedName>
        <fullName evidence="1">Uncharacterized protein</fullName>
    </submittedName>
</protein>
<comment type="caution">
    <text evidence="1">The sequence shown here is derived from an EMBL/GenBank/DDBJ whole genome shotgun (WGS) entry which is preliminary data.</text>
</comment>
<dbReference type="Proteomes" id="UP001280121">
    <property type="component" value="Unassembled WGS sequence"/>
</dbReference>
<evidence type="ECO:0000313" key="1">
    <source>
        <dbReference type="EMBL" id="KAK2651270.1"/>
    </source>
</evidence>
<accession>A0AAD9X259</accession>
<sequence>MMRTRLLWFTMGFSATGAAVAQFVWKDLWTDRYAVSVDTKQKFDALEARVLNLESNPSQVEG</sequence>
<evidence type="ECO:0000313" key="2">
    <source>
        <dbReference type="Proteomes" id="UP001280121"/>
    </source>
</evidence>
<keyword evidence="2" id="KW-1185">Reference proteome</keyword>
<name>A0AAD9X259_9ROSI</name>
<dbReference type="PANTHER" id="PTHR34970:SF5">
    <property type="entry name" value="PROTEIN, PUTATIVE-RELATED"/>
    <property type="match status" value="1"/>
</dbReference>
<reference evidence="1" key="1">
    <citation type="journal article" date="2023" name="Plant J.">
        <title>Genome sequences and population genomics provide insights into the demographic history, inbreeding, and mutation load of two 'living fossil' tree species of Dipteronia.</title>
        <authorList>
            <person name="Feng Y."/>
            <person name="Comes H.P."/>
            <person name="Chen J."/>
            <person name="Zhu S."/>
            <person name="Lu R."/>
            <person name="Zhang X."/>
            <person name="Li P."/>
            <person name="Qiu J."/>
            <person name="Olsen K.M."/>
            <person name="Qiu Y."/>
        </authorList>
    </citation>
    <scope>NUCLEOTIDE SEQUENCE</scope>
    <source>
        <strain evidence="1">KIB01</strain>
    </source>
</reference>
<proteinExistence type="predicted"/>
<dbReference type="EMBL" id="JANJYI010000005">
    <property type="protein sequence ID" value="KAK2651270.1"/>
    <property type="molecule type" value="Genomic_DNA"/>
</dbReference>